<feature type="transmembrane region" description="Helical" evidence="7">
    <location>
        <begin position="438"/>
        <end position="460"/>
    </location>
</feature>
<feature type="transmembrane region" description="Helical" evidence="7">
    <location>
        <begin position="126"/>
        <end position="147"/>
    </location>
</feature>
<keyword evidence="6 7" id="KW-0472">Membrane</keyword>
<feature type="transmembrane region" description="Helical" evidence="7">
    <location>
        <begin position="254"/>
        <end position="274"/>
    </location>
</feature>
<dbReference type="GO" id="GO:0015297">
    <property type="term" value="F:antiporter activity"/>
    <property type="evidence" value="ECO:0007669"/>
    <property type="project" value="InterPro"/>
</dbReference>
<dbReference type="InterPro" id="IPR038770">
    <property type="entry name" value="Na+/solute_symporter_sf"/>
</dbReference>
<evidence type="ECO:0000256" key="2">
    <source>
        <dbReference type="ARBA" id="ARBA00022448"/>
    </source>
</evidence>
<feature type="transmembrane region" description="Helical" evidence="7">
    <location>
        <begin position="224"/>
        <end position="248"/>
    </location>
</feature>
<evidence type="ECO:0000313" key="11">
    <source>
        <dbReference type="Proteomes" id="UP001305414"/>
    </source>
</evidence>
<protein>
    <recommendedName>
        <fullName evidence="9">Cation/H+ exchanger transmembrane domain-containing protein</fullName>
    </recommendedName>
</protein>
<feature type="domain" description="Cation/H+ exchanger transmembrane" evidence="9">
    <location>
        <begin position="68"/>
        <end position="455"/>
    </location>
</feature>
<reference evidence="10 11" key="1">
    <citation type="submission" date="2023-10" db="EMBL/GenBank/DDBJ databases">
        <title>Draft genome sequence of Xylaria bambusicola isolate GMP-LS, the root and basal stem rot pathogen of sugarcane in Indonesia.</title>
        <authorList>
            <person name="Selvaraj P."/>
            <person name="Muralishankar V."/>
            <person name="Muruganantham S."/>
            <person name="Sp S."/>
            <person name="Haryani S."/>
            <person name="Lau K.J.X."/>
            <person name="Naqvi N.I."/>
        </authorList>
    </citation>
    <scope>NUCLEOTIDE SEQUENCE [LARGE SCALE GENOMIC DNA]</scope>
    <source>
        <strain evidence="10">GMP-LS</strain>
    </source>
</reference>
<feature type="transmembrane region" description="Helical" evidence="7">
    <location>
        <begin position="374"/>
        <end position="395"/>
    </location>
</feature>
<comment type="caution">
    <text evidence="10">The sequence shown here is derived from an EMBL/GenBank/DDBJ whole genome shotgun (WGS) entry which is preliminary data.</text>
</comment>
<evidence type="ECO:0000313" key="10">
    <source>
        <dbReference type="EMBL" id="KAK5626435.1"/>
    </source>
</evidence>
<dbReference type="GO" id="GO:0016020">
    <property type="term" value="C:membrane"/>
    <property type="evidence" value="ECO:0007669"/>
    <property type="project" value="UniProtKB-SubCell"/>
</dbReference>
<keyword evidence="2" id="KW-0813">Transport</keyword>
<evidence type="ECO:0000256" key="6">
    <source>
        <dbReference type="ARBA" id="ARBA00023136"/>
    </source>
</evidence>
<dbReference type="AlphaFoldDB" id="A0AAN7YVE4"/>
<feature type="transmembrane region" description="Helical" evidence="7">
    <location>
        <begin position="349"/>
        <end position="368"/>
    </location>
</feature>
<keyword evidence="8" id="KW-0732">Signal</keyword>
<evidence type="ECO:0000256" key="5">
    <source>
        <dbReference type="ARBA" id="ARBA00023065"/>
    </source>
</evidence>
<feature type="transmembrane region" description="Helical" evidence="7">
    <location>
        <begin position="55"/>
        <end position="76"/>
    </location>
</feature>
<dbReference type="EMBL" id="JAWHQM010000003">
    <property type="protein sequence ID" value="KAK5626435.1"/>
    <property type="molecule type" value="Genomic_DNA"/>
</dbReference>
<feature type="transmembrane region" description="Helical" evidence="7">
    <location>
        <begin position="154"/>
        <end position="176"/>
    </location>
</feature>
<feature type="chain" id="PRO_5043018984" description="Cation/H+ exchanger transmembrane domain-containing protein" evidence="8">
    <location>
        <begin position="32"/>
        <end position="897"/>
    </location>
</feature>
<dbReference type="InterPro" id="IPR050794">
    <property type="entry name" value="CPA2_transporter"/>
</dbReference>
<gene>
    <name evidence="10" type="ORF">RRF57_002150</name>
</gene>
<feature type="transmembrane region" description="Helical" evidence="7">
    <location>
        <begin position="88"/>
        <end position="106"/>
    </location>
</feature>
<dbReference type="InterPro" id="IPR006153">
    <property type="entry name" value="Cation/H_exchanger_TM"/>
</dbReference>
<dbReference type="Pfam" id="PF00999">
    <property type="entry name" value="Na_H_Exchanger"/>
    <property type="match status" value="1"/>
</dbReference>
<feature type="transmembrane region" description="Helical" evidence="7">
    <location>
        <begin position="407"/>
        <end position="432"/>
    </location>
</feature>
<keyword evidence="5" id="KW-0406">Ion transport</keyword>
<evidence type="ECO:0000256" key="3">
    <source>
        <dbReference type="ARBA" id="ARBA00022692"/>
    </source>
</evidence>
<comment type="subcellular location">
    <subcellularLocation>
        <location evidence="1">Membrane</location>
        <topology evidence="1">Multi-pass membrane protein</topology>
    </subcellularLocation>
</comment>
<dbReference type="PANTHER" id="PTHR32468:SF0">
    <property type="entry name" value="K(+)_H(+) ANTIPORTER 1"/>
    <property type="match status" value="1"/>
</dbReference>
<keyword evidence="4 7" id="KW-1133">Transmembrane helix</keyword>
<dbReference type="PANTHER" id="PTHR32468">
    <property type="entry name" value="CATION/H + ANTIPORTER"/>
    <property type="match status" value="1"/>
</dbReference>
<feature type="signal peptide" evidence="8">
    <location>
        <begin position="1"/>
        <end position="31"/>
    </location>
</feature>
<dbReference type="Proteomes" id="UP001305414">
    <property type="component" value="Unassembled WGS sequence"/>
</dbReference>
<keyword evidence="3 7" id="KW-0812">Transmembrane</keyword>
<dbReference type="Gene3D" id="1.20.1530.20">
    <property type="match status" value="1"/>
</dbReference>
<evidence type="ECO:0000259" key="9">
    <source>
        <dbReference type="Pfam" id="PF00999"/>
    </source>
</evidence>
<sequence length="897" mass="96417">MASRGPTRARAWCIMATITTTVLSTVTVASAKPTATSAPPQGGILEGVLPNVFSTSNPITLFIIQAVIIIILCRLLHYPLSRLGQPRVIAEVIGGILLGPSVLSRIPHFQENILPTESLPVLNNVANLGLILFLFLIGLEVDLRLFISNWRVAVGVGLGGLLLPFGLGYAIAWGIYNQFKQEITNNVNFGIFGLFVGTALAITAFPVLCRILSELNLLTNSVGVTVLAAGVGNDVVGWILLALSVALVNNANGLTALYVLLVTLGWLLFLVFAVRPVFHWALRRTGSIQNGPTQGMIAVTLLLVLVSSWFTSIIGVHAIFGAFLVGLICPHDGGFAIKVTEKIEDLITVLFIPLYFAFSGLSTNLGLLNDGITWAYVIAIIVIAFAGKIIGGTIAAKLSGLVWRESLTIGVLMSCKGLVELIVLNVGLQAHILSQKTFTMFVVMALVTTVATTPLTKVLYPPWYRVKLEKWKRGEIDWDGKPLTNTDSDGAAPPEERPSSNVRRLLVYLRLDSLPSLFTFISLLGEEHASKSTRTSADETKPIIRKRPLEVHALRIVELTERTSSVMKVTEGDDASRRDPVVNAVRTFSLLNEVAVSGSVVVAPEESYADTVATQASEQRSDFVLIPWSEIGSNTEDQSISYRVSSEDRFTGKAHLDFIRNTLNKAVCNTGIFISKGFSGIAPIEKPNLGLSRTTSTPSMRSYREAALPPIADKSHHIFIPYIGGVDDRAALSLVIQLAKNPNVTATVVHLTLTNDDDITAVPENTLAGDPSSLKAEINTEITAQDGSFLATTRSSLLSIISDRVSFAEVSVSRKMASARVLEIASEYVGQKPRNAGDIVIVGRRHPVLPASSRGPEQASNLLDMQSTVGVLGEKVAMSSLKASVLIIQAAGKGLDS</sequence>
<keyword evidence="11" id="KW-1185">Reference proteome</keyword>
<feature type="transmembrane region" description="Helical" evidence="7">
    <location>
        <begin position="188"/>
        <end position="212"/>
    </location>
</feature>
<evidence type="ECO:0000256" key="1">
    <source>
        <dbReference type="ARBA" id="ARBA00004141"/>
    </source>
</evidence>
<accession>A0AAN7YVE4</accession>
<evidence type="ECO:0000256" key="8">
    <source>
        <dbReference type="SAM" id="SignalP"/>
    </source>
</evidence>
<evidence type="ECO:0000256" key="7">
    <source>
        <dbReference type="SAM" id="Phobius"/>
    </source>
</evidence>
<evidence type="ECO:0000256" key="4">
    <source>
        <dbReference type="ARBA" id="ARBA00022989"/>
    </source>
</evidence>
<name>A0AAN7YVE4_9PEZI</name>
<proteinExistence type="predicted"/>
<organism evidence="10 11">
    <name type="scientific">Xylaria bambusicola</name>
    <dbReference type="NCBI Taxonomy" id="326684"/>
    <lineage>
        <taxon>Eukaryota</taxon>
        <taxon>Fungi</taxon>
        <taxon>Dikarya</taxon>
        <taxon>Ascomycota</taxon>
        <taxon>Pezizomycotina</taxon>
        <taxon>Sordariomycetes</taxon>
        <taxon>Xylariomycetidae</taxon>
        <taxon>Xylariales</taxon>
        <taxon>Xylariaceae</taxon>
        <taxon>Xylaria</taxon>
    </lineage>
</organism>
<dbReference type="GO" id="GO:1902600">
    <property type="term" value="P:proton transmembrane transport"/>
    <property type="evidence" value="ECO:0007669"/>
    <property type="project" value="InterPro"/>
</dbReference>